<reference evidence="3" key="1">
    <citation type="journal article" date="2019" name="Int. J. Syst. Evol. Microbiol.">
        <title>The Global Catalogue of Microorganisms (GCM) 10K type strain sequencing project: providing services to taxonomists for standard genome sequencing and annotation.</title>
        <authorList>
            <consortium name="The Broad Institute Genomics Platform"/>
            <consortium name="The Broad Institute Genome Sequencing Center for Infectious Disease"/>
            <person name="Wu L."/>
            <person name="Ma J."/>
        </authorList>
    </citation>
    <scope>NUCLEOTIDE SEQUENCE [LARGE SCALE GENOMIC DNA]</scope>
    <source>
        <strain evidence="3">JCM 15910</strain>
    </source>
</reference>
<evidence type="ECO:0000256" key="1">
    <source>
        <dbReference type="SAM" id="MobiDB-lite"/>
    </source>
</evidence>
<evidence type="ECO:0000313" key="3">
    <source>
        <dbReference type="Proteomes" id="UP001500738"/>
    </source>
</evidence>
<organism evidence="2 3">
    <name type="scientific">Sphingopyxis soli</name>
    <dbReference type="NCBI Taxonomy" id="592051"/>
    <lineage>
        <taxon>Bacteria</taxon>
        <taxon>Pseudomonadati</taxon>
        <taxon>Pseudomonadota</taxon>
        <taxon>Alphaproteobacteria</taxon>
        <taxon>Sphingomonadales</taxon>
        <taxon>Sphingomonadaceae</taxon>
        <taxon>Sphingopyxis</taxon>
    </lineage>
</organism>
<name>A0ABN1LWL9_9SPHN</name>
<dbReference type="Proteomes" id="UP001500738">
    <property type="component" value="Unassembled WGS sequence"/>
</dbReference>
<evidence type="ECO:0000313" key="2">
    <source>
        <dbReference type="EMBL" id="GAA0861239.1"/>
    </source>
</evidence>
<proteinExistence type="predicted"/>
<comment type="caution">
    <text evidence="2">The sequence shown here is derived from an EMBL/GenBank/DDBJ whole genome shotgun (WGS) entry which is preliminary data.</text>
</comment>
<sequence length="158" mass="16504">MKLPGGCNHDGSRGEKPHGLLEFRIDGKLDKDHVSTVKRWLSLLLLLGAMMGLLAQEAAFASAPAMPLPSDTTIAAPAMSAECAEMMGIDTSQDKSPCKGLTLDCIAKMGCALPLATATPAAMPAAGDHLTAPTDQLPITRLRGRTFGPEPDPPLFLG</sequence>
<feature type="region of interest" description="Disordered" evidence="1">
    <location>
        <begin position="126"/>
        <end position="158"/>
    </location>
</feature>
<protein>
    <submittedName>
        <fullName evidence="2">Uncharacterized protein</fullName>
    </submittedName>
</protein>
<accession>A0ABN1LWL9</accession>
<keyword evidence="3" id="KW-1185">Reference proteome</keyword>
<gene>
    <name evidence="2" type="ORF">GCM10009115_03090</name>
</gene>
<dbReference type="RefSeq" id="WP_246553238.1">
    <property type="nucleotide sequence ID" value="NZ_BAAAFE010000002.1"/>
</dbReference>
<dbReference type="EMBL" id="BAAAFE010000002">
    <property type="protein sequence ID" value="GAA0861239.1"/>
    <property type="molecule type" value="Genomic_DNA"/>
</dbReference>